<dbReference type="GO" id="GO:0004601">
    <property type="term" value="F:peroxidase activity"/>
    <property type="evidence" value="ECO:0007669"/>
    <property type="project" value="UniProtKB-KW"/>
</dbReference>
<dbReference type="InterPro" id="IPR013766">
    <property type="entry name" value="Thioredoxin_domain"/>
</dbReference>
<comment type="caution">
    <text evidence="2">The sequence shown here is derived from an EMBL/GenBank/DDBJ whole genome shotgun (WGS) entry which is preliminary data.</text>
</comment>
<reference evidence="2" key="1">
    <citation type="journal article" date="2014" name="Int. J. Syst. Evol. Microbiol.">
        <title>Complete genome sequence of Corynebacterium casei LMG S-19264T (=DSM 44701T), isolated from a smear-ripened cheese.</title>
        <authorList>
            <consortium name="US DOE Joint Genome Institute (JGI-PGF)"/>
            <person name="Walter F."/>
            <person name="Albersmeier A."/>
            <person name="Kalinowski J."/>
            <person name="Ruckert C."/>
        </authorList>
    </citation>
    <scope>NUCLEOTIDE SEQUENCE</scope>
    <source>
        <strain evidence="2">VKM B-2484</strain>
    </source>
</reference>
<dbReference type="InterPro" id="IPR000866">
    <property type="entry name" value="AhpC/TSA"/>
</dbReference>
<evidence type="ECO:0000313" key="3">
    <source>
        <dbReference type="Proteomes" id="UP001143370"/>
    </source>
</evidence>
<organism evidence="2 3">
    <name type="scientific">Ancylobacter dichloromethanicus</name>
    <dbReference type="NCBI Taxonomy" id="518825"/>
    <lineage>
        <taxon>Bacteria</taxon>
        <taxon>Pseudomonadati</taxon>
        <taxon>Pseudomonadota</taxon>
        <taxon>Alphaproteobacteria</taxon>
        <taxon>Hyphomicrobiales</taxon>
        <taxon>Xanthobacteraceae</taxon>
        <taxon>Ancylobacter</taxon>
    </lineage>
</organism>
<keyword evidence="2" id="KW-0575">Peroxidase</keyword>
<dbReference type="Gene3D" id="3.40.30.10">
    <property type="entry name" value="Glutaredoxin"/>
    <property type="match status" value="1"/>
</dbReference>
<evidence type="ECO:0000259" key="1">
    <source>
        <dbReference type="PROSITE" id="PS51352"/>
    </source>
</evidence>
<dbReference type="AlphaFoldDB" id="A0A9W6MXK7"/>
<gene>
    <name evidence="2" type="ORF">GCM10017643_07890</name>
</gene>
<dbReference type="EMBL" id="BSFJ01000004">
    <property type="protein sequence ID" value="GLK70674.1"/>
    <property type="molecule type" value="Genomic_DNA"/>
</dbReference>
<evidence type="ECO:0000313" key="2">
    <source>
        <dbReference type="EMBL" id="GLK70674.1"/>
    </source>
</evidence>
<keyword evidence="2" id="KW-0560">Oxidoreductase</keyword>
<sequence>MSMVYKIQAGATMPALTVPKVGGGEITIGSSAGWQMVVVYRGKHCPICRTYLKTLDRLLDDFHAIGTEVIAVSGDPQEKAESEAAEEGWRIPIGYGLSVDQMRGLGLYISEPRSPEETDRPFPEPGLFIINPEGRLQIVDISNAPFARPELHGVLNGLKFVQQKNYPIRGTTE</sequence>
<keyword evidence="3" id="KW-1185">Reference proteome</keyword>
<reference evidence="2" key="2">
    <citation type="submission" date="2023-01" db="EMBL/GenBank/DDBJ databases">
        <authorList>
            <person name="Sun Q."/>
            <person name="Evtushenko L."/>
        </authorList>
    </citation>
    <scope>NUCLEOTIDE SEQUENCE</scope>
    <source>
        <strain evidence="2">VKM B-2484</strain>
    </source>
</reference>
<dbReference type="Pfam" id="PF00578">
    <property type="entry name" value="AhpC-TSA"/>
    <property type="match status" value="1"/>
</dbReference>
<dbReference type="PROSITE" id="PS51352">
    <property type="entry name" value="THIOREDOXIN_2"/>
    <property type="match status" value="1"/>
</dbReference>
<dbReference type="SUPFAM" id="SSF52833">
    <property type="entry name" value="Thioredoxin-like"/>
    <property type="match status" value="1"/>
</dbReference>
<feature type="domain" description="Thioredoxin" evidence="1">
    <location>
        <begin position="7"/>
        <end position="160"/>
    </location>
</feature>
<dbReference type="InterPro" id="IPR036249">
    <property type="entry name" value="Thioredoxin-like_sf"/>
</dbReference>
<name>A0A9W6MXK7_9HYPH</name>
<protein>
    <submittedName>
        <fullName evidence="2">Thioredoxin peroxidase</fullName>
    </submittedName>
</protein>
<proteinExistence type="predicted"/>
<dbReference type="RefSeq" id="WP_246544714.1">
    <property type="nucleotide sequence ID" value="NZ_BSFJ01000004.1"/>
</dbReference>
<accession>A0A9W6MXK7</accession>
<dbReference type="Proteomes" id="UP001143370">
    <property type="component" value="Unassembled WGS sequence"/>
</dbReference>